<feature type="compositionally biased region" description="Basic and acidic residues" evidence="1">
    <location>
        <begin position="433"/>
        <end position="446"/>
    </location>
</feature>
<evidence type="ECO:0000313" key="4">
    <source>
        <dbReference type="Proteomes" id="UP001432322"/>
    </source>
</evidence>
<sequence length="506" mass="57485">DEFIRMSNCEICDVKFEHRLELVEHQASLSHHIRVEGKLKKGEKRLCPICNFSCIDLSEYSKHVDTDSHVIKLRALRSKRIAIMDSCIPNKKGSRWDSPAYHLPNTSVPPPFIPHNNHFNSFFRPSVHNERQPLLGGQPWNQMSRDEEEYWRICQMQQPGPSRPHQNQQMERRGGMNGNGGPSPDKRGGEGGGQKKKKGGGMISKVLSAAAIVKKKKEEKMSPKTPKKMKEISLTPKVTGMDNKNKRYESLALKGMVTHNKSRTQTMLMERQVKYSLVTGEGATVEGGVNATPQSLPDVTAPILYPFSPPLALPPPSIDVSFAPSTTSDSTYAFCHPVHSTPHNLQNSNWPEFVRGIEALHEDTPATSSMCPPPKQQGGSDEYMKLAKKEFSTRRIKEEVKDEMEEEGGEGGEYSGESKGHDTINMDTLTKNISEKDAKWKTDYAEHKRKISALSSRRDEMRRRFEEEMRKIDEEERRERDKMTELESERASFQNDLQKFRQSHGL</sequence>
<dbReference type="SMART" id="SM00355">
    <property type="entry name" value="ZnF_C2H2"/>
    <property type="match status" value="2"/>
</dbReference>
<evidence type="ECO:0000259" key="2">
    <source>
        <dbReference type="PROSITE" id="PS00028"/>
    </source>
</evidence>
<evidence type="ECO:0000256" key="1">
    <source>
        <dbReference type="SAM" id="MobiDB-lite"/>
    </source>
</evidence>
<feature type="compositionally biased region" description="Basic and acidic residues" evidence="1">
    <location>
        <begin position="456"/>
        <end position="490"/>
    </location>
</feature>
<dbReference type="AlphaFoldDB" id="A0AAV5VY33"/>
<dbReference type="PROSITE" id="PS00028">
    <property type="entry name" value="ZINC_FINGER_C2H2_1"/>
    <property type="match status" value="1"/>
</dbReference>
<reference evidence="3" key="1">
    <citation type="submission" date="2023-10" db="EMBL/GenBank/DDBJ databases">
        <title>Genome assembly of Pristionchus species.</title>
        <authorList>
            <person name="Yoshida K."/>
            <person name="Sommer R.J."/>
        </authorList>
    </citation>
    <scope>NUCLEOTIDE SEQUENCE</scope>
    <source>
        <strain evidence="3">RS5133</strain>
    </source>
</reference>
<feature type="non-terminal residue" evidence="3">
    <location>
        <position position="1"/>
    </location>
</feature>
<proteinExistence type="predicted"/>
<organism evidence="3 4">
    <name type="scientific">Pristionchus fissidentatus</name>
    <dbReference type="NCBI Taxonomy" id="1538716"/>
    <lineage>
        <taxon>Eukaryota</taxon>
        <taxon>Metazoa</taxon>
        <taxon>Ecdysozoa</taxon>
        <taxon>Nematoda</taxon>
        <taxon>Chromadorea</taxon>
        <taxon>Rhabditida</taxon>
        <taxon>Rhabditina</taxon>
        <taxon>Diplogasteromorpha</taxon>
        <taxon>Diplogasteroidea</taxon>
        <taxon>Neodiplogasteridae</taxon>
        <taxon>Pristionchus</taxon>
    </lineage>
</organism>
<feature type="domain" description="C2H2-type" evidence="2">
    <location>
        <begin position="9"/>
        <end position="31"/>
    </location>
</feature>
<gene>
    <name evidence="3" type="ORF">PFISCL1PPCAC_14692</name>
</gene>
<feature type="compositionally biased region" description="Acidic residues" evidence="1">
    <location>
        <begin position="401"/>
        <end position="410"/>
    </location>
</feature>
<accession>A0AAV5VY33</accession>
<protein>
    <recommendedName>
        <fullName evidence="2">C2H2-type domain-containing protein</fullName>
    </recommendedName>
</protein>
<dbReference type="EMBL" id="BTSY01000004">
    <property type="protein sequence ID" value="GMT23395.1"/>
    <property type="molecule type" value="Genomic_DNA"/>
</dbReference>
<dbReference type="Proteomes" id="UP001432322">
    <property type="component" value="Unassembled WGS sequence"/>
</dbReference>
<feature type="compositionally biased region" description="Polar residues" evidence="1">
    <location>
        <begin position="157"/>
        <end position="169"/>
    </location>
</feature>
<feature type="region of interest" description="Disordered" evidence="1">
    <location>
        <begin position="395"/>
        <end position="506"/>
    </location>
</feature>
<dbReference type="InterPro" id="IPR013087">
    <property type="entry name" value="Znf_C2H2_type"/>
</dbReference>
<feature type="region of interest" description="Disordered" evidence="1">
    <location>
        <begin position="157"/>
        <end position="204"/>
    </location>
</feature>
<evidence type="ECO:0000313" key="3">
    <source>
        <dbReference type="EMBL" id="GMT23395.1"/>
    </source>
</evidence>
<comment type="caution">
    <text evidence="3">The sequence shown here is derived from an EMBL/GenBank/DDBJ whole genome shotgun (WGS) entry which is preliminary data.</text>
</comment>
<keyword evidence="4" id="KW-1185">Reference proteome</keyword>
<name>A0AAV5VY33_9BILA</name>